<proteinExistence type="predicted"/>
<feature type="transmembrane region" description="Helical" evidence="9">
    <location>
        <begin position="291"/>
        <end position="313"/>
    </location>
</feature>
<feature type="transmembrane region" description="Helical" evidence="9">
    <location>
        <begin position="473"/>
        <end position="495"/>
    </location>
</feature>
<evidence type="ECO:0000256" key="5">
    <source>
        <dbReference type="ARBA" id="ARBA00023065"/>
    </source>
</evidence>
<evidence type="ECO:0000256" key="2">
    <source>
        <dbReference type="ARBA" id="ARBA00022448"/>
    </source>
</evidence>
<protein>
    <submittedName>
        <fullName evidence="11">TWiK family of potassium channels protein 7</fullName>
    </submittedName>
</protein>
<feature type="domain" description="Potassium channel" evidence="10">
    <location>
        <begin position="252"/>
        <end position="312"/>
    </location>
</feature>
<keyword evidence="5" id="KW-0406">Ion transport</keyword>
<evidence type="ECO:0000256" key="4">
    <source>
        <dbReference type="ARBA" id="ARBA00022989"/>
    </source>
</evidence>
<dbReference type="EMBL" id="HBUF01079010">
    <property type="protein sequence ID" value="CAG6632226.1"/>
    <property type="molecule type" value="Transcribed_RNA"/>
</dbReference>
<reference evidence="11" key="1">
    <citation type="submission" date="2021-05" db="EMBL/GenBank/DDBJ databases">
        <authorList>
            <person name="Alioto T."/>
            <person name="Alioto T."/>
            <person name="Gomez Garrido J."/>
        </authorList>
    </citation>
    <scope>NUCLEOTIDE SEQUENCE</scope>
</reference>
<evidence type="ECO:0000256" key="8">
    <source>
        <dbReference type="SAM" id="Coils"/>
    </source>
</evidence>
<evidence type="ECO:0000256" key="9">
    <source>
        <dbReference type="SAM" id="Phobius"/>
    </source>
</evidence>
<dbReference type="AlphaFoldDB" id="A0A8D8VSN0"/>
<dbReference type="EMBL" id="HBUF01079009">
    <property type="protein sequence ID" value="CAG6632224.1"/>
    <property type="molecule type" value="Transcribed_RNA"/>
</dbReference>
<evidence type="ECO:0000256" key="1">
    <source>
        <dbReference type="ARBA" id="ARBA00004141"/>
    </source>
</evidence>
<dbReference type="PANTHER" id="PTHR11003:SF257">
    <property type="entry name" value="POTASSIUM CHANNEL DOMAIN-CONTAINING PROTEIN"/>
    <property type="match status" value="1"/>
</dbReference>
<dbReference type="GO" id="GO:0030322">
    <property type="term" value="P:stabilization of membrane potential"/>
    <property type="evidence" value="ECO:0007669"/>
    <property type="project" value="TreeGrafter"/>
</dbReference>
<dbReference type="GO" id="GO:0005886">
    <property type="term" value="C:plasma membrane"/>
    <property type="evidence" value="ECO:0007669"/>
    <property type="project" value="TreeGrafter"/>
</dbReference>
<evidence type="ECO:0000256" key="3">
    <source>
        <dbReference type="ARBA" id="ARBA00022692"/>
    </source>
</evidence>
<feature type="transmembrane region" description="Helical" evidence="9">
    <location>
        <begin position="262"/>
        <end position="279"/>
    </location>
</feature>
<keyword evidence="6 9" id="KW-0472">Membrane</keyword>
<dbReference type="GO" id="GO:0015271">
    <property type="term" value="F:outward rectifier potassium channel activity"/>
    <property type="evidence" value="ECO:0007669"/>
    <property type="project" value="TreeGrafter"/>
</dbReference>
<name>A0A8D8VSN0_9HEMI</name>
<keyword evidence="3 9" id="KW-0812">Transmembrane</keyword>
<evidence type="ECO:0000256" key="7">
    <source>
        <dbReference type="ARBA" id="ARBA00023303"/>
    </source>
</evidence>
<feature type="transmembrane region" description="Helical" evidence="9">
    <location>
        <begin position="400"/>
        <end position="423"/>
    </location>
</feature>
<feature type="transmembrane region" description="Helical" evidence="9">
    <location>
        <begin position="435"/>
        <end position="453"/>
    </location>
</feature>
<keyword evidence="8" id="KW-0175">Coiled coil</keyword>
<keyword evidence="7 11" id="KW-0407">Ion channel</keyword>
<dbReference type="SUPFAM" id="SSF81324">
    <property type="entry name" value="Voltage-gated potassium channels"/>
    <property type="match status" value="2"/>
</dbReference>
<dbReference type="Gene3D" id="1.10.287.70">
    <property type="match status" value="1"/>
</dbReference>
<dbReference type="PANTHER" id="PTHR11003">
    <property type="entry name" value="POTASSIUM CHANNEL, SUBFAMILY K"/>
    <property type="match status" value="1"/>
</dbReference>
<dbReference type="InterPro" id="IPR003280">
    <property type="entry name" value="2pore_dom_K_chnl"/>
</dbReference>
<feature type="transmembrane region" description="Helical" evidence="9">
    <location>
        <begin position="133"/>
        <end position="153"/>
    </location>
</feature>
<accession>A0A8D8VSN0</accession>
<feature type="coiled-coil region" evidence="8">
    <location>
        <begin position="341"/>
        <end position="368"/>
    </location>
</feature>
<dbReference type="GO" id="GO:0022841">
    <property type="term" value="F:potassium ion leak channel activity"/>
    <property type="evidence" value="ECO:0007669"/>
    <property type="project" value="TreeGrafter"/>
</dbReference>
<dbReference type="Pfam" id="PF07885">
    <property type="entry name" value="Ion_trans_2"/>
    <property type="match status" value="1"/>
</dbReference>
<dbReference type="InterPro" id="IPR013099">
    <property type="entry name" value="K_chnl_dom"/>
</dbReference>
<dbReference type="EMBL" id="HBUF01079011">
    <property type="protein sequence ID" value="CAG6632228.1"/>
    <property type="molecule type" value="Transcribed_RNA"/>
</dbReference>
<evidence type="ECO:0000256" key="6">
    <source>
        <dbReference type="ARBA" id="ARBA00023136"/>
    </source>
</evidence>
<keyword evidence="2" id="KW-0813">Transport</keyword>
<keyword evidence="4 9" id="KW-1133">Transmembrane helix</keyword>
<evidence type="ECO:0000259" key="10">
    <source>
        <dbReference type="Pfam" id="PF07885"/>
    </source>
</evidence>
<sequence>MCSLDSSTDLSLPVLPNYQQCNNVNDSMANNLLVAQGPANTNGLVTAAVLPKTQNIQIQTVLPSQHTQQQKQQHDNHILQQYYLNEINKELEEEVQQGCYCCQSDDEYSDEETKKMKFKQEKKKVVRSVYKNSFLFIVLIIYTFFGSLLFLLIENNLILNNNHEQTEVNNTVLNKLLDVNIRNKTVEKIWDITVSLNILHPDNWTSLAEKEIHKFQYDIVKQLSKEIKLHRTNSLSPNKQDDPVAAILEFNEIPIEWNLAKTFFYSLSIITTIGYANTYETKSQSTKLITILYTLIGIPIFLIYVSNIGLVLAQFTKNCFTHSLCCCLCSKCGYCCYDEILMEEKEKRMKLKRQRKELKKELEKGNLNQPYYLNMNYMHEYNNFKHKTKDIQKRTEKTKLIAPLVFSVLIICGYIVLGSCFIYKLEPGTWKFIDCLFYTFSLLTTIGVTDQLIPPASNLRMTNNSSTNILWFISFYILIGLSFNSMFLNIIYDVVNNRIQNKKKRRSRSNKLIEMSKMNASNEYIQTPNIS</sequence>
<evidence type="ECO:0000313" key="11">
    <source>
        <dbReference type="EMBL" id="CAG6632224.1"/>
    </source>
</evidence>
<comment type="subcellular location">
    <subcellularLocation>
        <location evidence="1">Membrane</location>
        <topology evidence="1">Multi-pass membrane protein</topology>
    </subcellularLocation>
</comment>
<organism evidence="11">
    <name type="scientific">Cacopsylla melanoneura</name>
    <dbReference type="NCBI Taxonomy" id="428564"/>
    <lineage>
        <taxon>Eukaryota</taxon>
        <taxon>Metazoa</taxon>
        <taxon>Ecdysozoa</taxon>
        <taxon>Arthropoda</taxon>
        <taxon>Hexapoda</taxon>
        <taxon>Insecta</taxon>
        <taxon>Pterygota</taxon>
        <taxon>Neoptera</taxon>
        <taxon>Paraneoptera</taxon>
        <taxon>Hemiptera</taxon>
        <taxon>Sternorrhyncha</taxon>
        <taxon>Psylloidea</taxon>
        <taxon>Psyllidae</taxon>
        <taxon>Psyllinae</taxon>
        <taxon>Cacopsylla</taxon>
    </lineage>
</organism>